<sequence>MSSTDGTTLRDAAAIQARVIGALMMRELHTKFGRHNIGYLWALLEPMTLALGVTAIHLAISKSHVLPFGMESAPFWLTGYGSFVLFRSIVLGSMGAIAGNRGLLYHRVVTLQDMLVSRALLDGAMTTLAIMLLLGGITVVGLGHMPDRPLLMLTGLALMLWFALGASMLIAALSEWSHTFERLMHPILYLMMPISGAFYVVEWLPTRYAQIVSWIPLVQIMQIIREGEWEQFDSIYVFPAYTVFCCMVTMLSGLFALRMLRRHVEIE</sequence>
<keyword evidence="6 10" id="KW-0812">Transmembrane</keyword>
<evidence type="ECO:0000256" key="6">
    <source>
        <dbReference type="ARBA" id="ARBA00022692"/>
    </source>
</evidence>
<feature type="domain" description="ABC-2 type transporter transmembrane" evidence="11">
    <location>
        <begin position="20"/>
        <end position="228"/>
    </location>
</feature>
<accession>A0A4R0YKB0</accession>
<dbReference type="InterPro" id="IPR000412">
    <property type="entry name" value="ABC_2_transport"/>
</dbReference>
<dbReference type="GO" id="GO:0015920">
    <property type="term" value="P:lipopolysaccharide transport"/>
    <property type="evidence" value="ECO:0007669"/>
    <property type="project" value="TreeGrafter"/>
</dbReference>
<feature type="transmembrane region" description="Helical" evidence="10">
    <location>
        <begin position="186"/>
        <end position="204"/>
    </location>
</feature>
<dbReference type="PRINTS" id="PR00164">
    <property type="entry name" value="ABC2TRNSPORT"/>
</dbReference>
<dbReference type="AlphaFoldDB" id="A0A4R0YKB0"/>
<feature type="transmembrane region" description="Helical" evidence="10">
    <location>
        <begin position="150"/>
        <end position="174"/>
    </location>
</feature>
<dbReference type="GO" id="GO:0043190">
    <property type="term" value="C:ATP-binding cassette (ABC) transporter complex"/>
    <property type="evidence" value="ECO:0007669"/>
    <property type="project" value="InterPro"/>
</dbReference>
<name>A0A4R0YKB0_9GAMM</name>
<dbReference type="Proteomes" id="UP000291822">
    <property type="component" value="Unassembled WGS sequence"/>
</dbReference>
<dbReference type="InterPro" id="IPR013525">
    <property type="entry name" value="ABC2_TM"/>
</dbReference>
<comment type="caution">
    <text evidence="12">The sequence shown here is derived from an EMBL/GenBank/DDBJ whole genome shotgun (WGS) entry which is preliminary data.</text>
</comment>
<keyword evidence="4" id="KW-1003">Cell membrane</keyword>
<comment type="similarity">
    <text evidence="2">Belongs to the ABC-2 integral membrane protein family.</text>
</comment>
<reference evidence="12 13" key="1">
    <citation type="submission" date="2019-02" db="EMBL/GenBank/DDBJ databases">
        <title>Dyella amyloliquefaciens sp. nov., isolated from forest soil.</title>
        <authorList>
            <person name="Gao Z.-H."/>
            <person name="Qiu L.-H."/>
        </authorList>
    </citation>
    <scope>NUCLEOTIDE SEQUENCE [LARGE SCALE GENOMIC DNA]</scope>
    <source>
        <strain evidence="12 13">KACC 12747</strain>
    </source>
</reference>
<dbReference type="PANTHER" id="PTHR30413:SF10">
    <property type="entry name" value="CAPSULE POLYSACCHARIDE EXPORT INNER-MEMBRANE PROTEIN CTRC"/>
    <property type="match status" value="1"/>
</dbReference>
<keyword evidence="3" id="KW-0813">Transport</keyword>
<evidence type="ECO:0000256" key="9">
    <source>
        <dbReference type="ARBA" id="ARBA00023136"/>
    </source>
</evidence>
<feature type="transmembrane region" description="Helical" evidence="10">
    <location>
        <begin position="80"/>
        <end position="98"/>
    </location>
</feature>
<organism evidence="12 13">
    <name type="scientific">Dyella soli</name>
    <dbReference type="NCBI Taxonomy" id="522319"/>
    <lineage>
        <taxon>Bacteria</taxon>
        <taxon>Pseudomonadati</taxon>
        <taxon>Pseudomonadota</taxon>
        <taxon>Gammaproteobacteria</taxon>
        <taxon>Lysobacterales</taxon>
        <taxon>Rhodanobacteraceae</taxon>
        <taxon>Dyella</taxon>
    </lineage>
</organism>
<evidence type="ECO:0000313" key="12">
    <source>
        <dbReference type="EMBL" id="TCI08959.1"/>
    </source>
</evidence>
<evidence type="ECO:0000256" key="10">
    <source>
        <dbReference type="SAM" id="Phobius"/>
    </source>
</evidence>
<dbReference type="Pfam" id="PF01061">
    <property type="entry name" value="ABC2_membrane"/>
    <property type="match status" value="1"/>
</dbReference>
<feature type="transmembrane region" description="Helical" evidence="10">
    <location>
        <begin position="119"/>
        <end position="144"/>
    </location>
</feature>
<evidence type="ECO:0000256" key="8">
    <source>
        <dbReference type="ARBA" id="ARBA00023047"/>
    </source>
</evidence>
<dbReference type="GO" id="GO:0015774">
    <property type="term" value="P:polysaccharide transport"/>
    <property type="evidence" value="ECO:0007669"/>
    <property type="project" value="UniProtKB-KW"/>
</dbReference>
<evidence type="ECO:0000256" key="2">
    <source>
        <dbReference type="ARBA" id="ARBA00007783"/>
    </source>
</evidence>
<gene>
    <name evidence="12" type="ORF">EZM97_22215</name>
</gene>
<proteinExistence type="inferred from homology"/>
<evidence type="ECO:0000256" key="5">
    <source>
        <dbReference type="ARBA" id="ARBA00022597"/>
    </source>
</evidence>
<evidence type="ECO:0000256" key="3">
    <source>
        <dbReference type="ARBA" id="ARBA00022448"/>
    </source>
</evidence>
<feature type="transmembrane region" description="Helical" evidence="10">
    <location>
        <begin position="235"/>
        <end position="257"/>
    </location>
</feature>
<dbReference type="PANTHER" id="PTHR30413">
    <property type="entry name" value="INNER MEMBRANE TRANSPORT PERMEASE"/>
    <property type="match status" value="1"/>
</dbReference>
<feature type="transmembrane region" description="Helical" evidence="10">
    <location>
        <begin position="39"/>
        <end position="60"/>
    </location>
</feature>
<evidence type="ECO:0000256" key="7">
    <source>
        <dbReference type="ARBA" id="ARBA00022989"/>
    </source>
</evidence>
<keyword evidence="13" id="KW-1185">Reference proteome</keyword>
<evidence type="ECO:0000259" key="11">
    <source>
        <dbReference type="Pfam" id="PF01061"/>
    </source>
</evidence>
<evidence type="ECO:0000256" key="1">
    <source>
        <dbReference type="ARBA" id="ARBA00004651"/>
    </source>
</evidence>
<evidence type="ECO:0000313" key="13">
    <source>
        <dbReference type="Proteomes" id="UP000291822"/>
    </source>
</evidence>
<evidence type="ECO:0000256" key="4">
    <source>
        <dbReference type="ARBA" id="ARBA00022475"/>
    </source>
</evidence>
<keyword evidence="7 10" id="KW-1133">Transmembrane helix</keyword>
<protein>
    <submittedName>
        <fullName evidence="12">ABC transporter</fullName>
    </submittedName>
</protein>
<dbReference type="GO" id="GO:0140359">
    <property type="term" value="F:ABC-type transporter activity"/>
    <property type="evidence" value="ECO:0007669"/>
    <property type="project" value="InterPro"/>
</dbReference>
<dbReference type="EMBL" id="SJTG01000003">
    <property type="protein sequence ID" value="TCI08959.1"/>
    <property type="molecule type" value="Genomic_DNA"/>
</dbReference>
<keyword evidence="5" id="KW-0762">Sugar transport</keyword>
<comment type="subcellular location">
    <subcellularLocation>
        <location evidence="1">Cell membrane</location>
        <topology evidence="1">Multi-pass membrane protein</topology>
    </subcellularLocation>
</comment>
<dbReference type="RefSeq" id="WP_131410890.1">
    <property type="nucleotide sequence ID" value="NZ_SJTG01000003.1"/>
</dbReference>
<keyword evidence="9 10" id="KW-0472">Membrane</keyword>
<keyword evidence="8" id="KW-0625">Polysaccharide transport</keyword>